<keyword evidence="1" id="KW-0472">Membrane</keyword>
<proteinExistence type="predicted"/>
<evidence type="ECO:0000313" key="2">
    <source>
        <dbReference type="EMBL" id="MBR1368172.1"/>
    </source>
</evidence>
<evidence type="ECO:0008006" key="4">
    <source>
        <dbReference type="Google" id="ProtNLM"/>
    </source>
</evidence>
<evidence type="ECO:0000313" key="3">
    <source>
        <dbReference type="Proteomes" id="UP000730161"/>
    </source>
</evidence>
<dbReference type="OrthoDB" id="107590at2157"/>
<feature type="transmembrane region" description="Helical" evidence="1">
    <location>
        <begin position="22"/>
        <end position="42"/>
    </location>
</feature>
<keyword evidence="1" id="KW-0812">Transmembrane</keyword>
<feature type="transmembrane region" description="Helical" evidence="1">
    <location>
        <begin position="102"/>
        <end position="125"/>
    </location>
</feature>
<dbReference type="AlphaFoldDB" id="A0A8J8B615"/>
<feature type="transmembrane region" description="Helical" evidence="1">
    <location>
        <begin position="73"/>
        <end position="96"/>
    </location>
</feature>
<protein>
    <recommendedName>
        <fullName evidence="4">DUF4013 domain-containing protein</fullName>
    </recommendedName>
</protein>
<organism evidence="2 3">
    <name type="scientific">Methanocalculus chunghsingensis</name>
    <dbReference type="NCBI Taxonomy" id="156457"/>
    <lineage>
        <taxon>Archaea</taxon>
        <taxon>Methanobacteriati</taxon>
        <taxon>Methanobacteriota</taxon>
        <taxon>Stenosarchaea group</taxon>
        <taxon>Methanomicrobia</taxon>
        <taxon>Methanomicrobiales</taxon>
        <taxon>Methanocalculaceae</taxon>
        <taxon>Methanocalculus</taxon>
    </lineage>
</organism>
<feature type="transmembrane region" description="Helical" evidence="1">
    <location>
        <begin position="184"/>
        <end position="204"/>
    </location>
</feature>
<dbReference type="Pfam" id="PF13197">
    <property type="entry name" value="DUF4013"/>
    <property type="match status" value="1"/>
</dbReference>
<dbReference type="RefSeq" id="WP_211529769.1">
    <property type="nucleotide sequence ID" value="NZ_JWHL01000001.1"/>
</dbReference>
<gene>
    <name evidence="2" type="ORF">RJ53_01155</name>
</gene>
<reference evidence="2" key="1">
    <citation type="submission" date="2014-12" db="EMBL/GenBank/DDBJ databases">
        <authorList>
            <person name="Huang H.-H."/>
            <person name="Chen S.-C."/>
            <person name="Lai M.-C."/>
        </authorList>
    </citation>
    <scope>NUCLEOTIDE SEQUENCE</scope>
    <source>
        <strain evidence="2">K1F9705b</strain>
    </source>
</reference>
<feature type="transmembrane region" description="Helical" evidence="1">
    <location>
        <begin position="157"/>
        <end position="178"/>
    </location>
</feature>
<comment type="caution">
    <text evidence="2">The sequence shown here is derived from an EMBL/GenBank/DDBJ whole genome shotgun (WGS) entry which is preliminary data.</text>
</comment>
<accession>A0A8J8B615</accession>
<keyword evidence="1" id="KW-1133">Transmembrane helix</keyword>
<dbReference type="InterPro" id="IPR025098">
    <property type="entry name" value="DUF4013"/>
</dbReference>
<dbReference type="EMBL" id="JWHL01000001">
    <property type="protein sequence ID" value="MBR1368172.1"/>
    <property type="molecule type" value="Genomic_DNA"/>
</dbReference>
<keyword evidence="3" id="KW-1185">Reference proteome</keyword>
<name>A0A8J8B615_9EURY</name>
<sequence length="213" mass="23373">MEYGQMLGDSFEYVKEGLVGKWMKWILLIVSTIIFPLLYGYLVRVYRAKGPAPELEDWGGLFIDGIKLLVINIIYVIPVFIVALIFGVGGALAGTAMGTPNAAMAGGAMIGLLAVMIVFIIIGLIMPFGWIRFARTESIGEAFNFSAIFEHIGKVGWVEYIIALLILFVVLSVIQFVLGIIPVLGWLLMFILAPAFAIFSARYITIIYDSVPA</sequence>
<evidence type="ECO:0000256" key="1">
    <source>
        <dbReference type="SAM" id="Phobius"/>
    </source>
</evidence>
<dbReference type="Proteomes" id="UP000730161">
    <property type="component" value="Unassembled WGS sequence"/>
</dbReference>